<accession>A0A655JA24</accession>
<dbReference type="AlphaFoldDB" id="A0A655JA24"/>
<evidence type="ECO:0000313" key="4">
    <source>
        <dbReference type="Proteomes" id="UP000048948"/>
    </source>
</evidence>
<dbReference type="EMBL" id="CHKL01000357">
    <property type="protein sequence ID" value="COW61457.1"/>
    <property type="molecule type" value="Genomic_DNA"/>
</dbReference>
<dbReference type="EMBL" id="CNGE01001153">
    <property type="protein sequence ID" value="CKT78534.1"/>
    <property type="molecule type" value="Genomic_DNA"/>
</dbReference>
<sequence>MSEVAYLGEERVVAAGGLDSAFDHVPGHHGAGQSVVVGAAPAEVRGRRPDDHRGVGDPAGDHDVGAALEAVDDAPCAQVGVGRQWRPQPQFGRPWLQVVAFHVGDLRRNAQARGQRPHRVGQPGGVQATGVGDDAHPAVMGQAQAVLELGQEGLRVAAIGVFHAVATENQHGQLGQVVAGEIVQLAAGQHLAHGGEAVAVEARAVSDTHGTTVRGHAIPPLGSATLPTNR</sequence>
<gene>
    <name evidence="2" type="ORF">ERS007741_02806</name>
    <name evidence="1" type="ORF">ERS027646_04134</name>
</gene>
<proteinExistence type="predicted"/>
<evidence type="ECO:0000313" key="1">
    <source>
        <dbReference type="EMBL" id="CKT78534.1"/>
    </source>
</evidence>
<dbReference type="Proteomes" id="UP000048600">
    <property type="component" value="Unassembled WGS sequence"/>
</dbReference>
<evidence type="ECO:0000313" key="3">
    <source>
        <dbReference type="Proteomes" id="UP000048600"/>
    </source>
</evidence>
<evidence type="ECO:0000313" key="2">
    <source>
        <dbReference type="EMBL" id="COW61457.1"/>
    </source>
</evidence>
<reference evidence="3 4" key="1">
    <citation type="submission" date="2015-03" db="EMBL/GenBank/DDBJ databases">
        <authorList>
            <consortium name="Pathogen Informatics"/>
        </authorList>
    </citation>
    <scope>NUCLEOTIDE SEQUENCE [LARGE SCALE GENOMIC DNA]</scope>
    <source>
        <strain evidence="1 4">Bir 172</strain>
        <strain evidence="2 3">P00601463</strain>
    </source>
</reference>
<organism evidence="2 3">
    <name type="scientific">Mycobacterium tuberculosis</name>
    <dbReference type="NCBI Taxonomy" id="1773"/>
    <lineage>
        <taxon>Bacteria</taxon>
        <taxon>Bacillati</taxon>
        <taxon>Actinomycetota</taxon>
        <taxon>Actinomycetes</taxon>
        <taxon>Mycobacteriales</taxon>
        <taxon>Mycobacteriaceae</taxon>
        <taxon>Mycobacterium</taxon>
        <taxon>Mycobacterium tuberculosis complex</taxon>
    </lineage>
</organism>
<dbReference type="Proteomes" id="UP000048948">
    <property type="component" value="Unassembled WGS sequence"/>
</dbReference>
<name>A0A655JA24_MYCTX</name>
<protein>
    <submittedName>
        <fullName evidence="2">Uncharacterized protein</fullName>
    </submittedName>
</protein>